<reference evidence="11 12" key="1">
    <citation type="submission" date="2019-07" db="EMBL/GenBank/DDBJ databases">
        <title>Litoreibacter alkalisoli sp. nov., isolated from saline-alkaline soil.</title>
        <authorList>
            <person name="Wang S."/>
            <person name="Xu L."/>
            <person name="Xing Y.-T."/>
            <person name="Sun J.-Q."/>
        </authorList>
    </citation>
    <scope>NUCLEOTIDE SEQUENCE [LARGE SCALE GENOMIC DNA]</scope>
    <source>
        <strain evidence="11 12">LN3S51</strain>
    </source>
</reference>
<feature type="transmembrane region" description="Helical" evidence="9">
    <location>
        <begin position="124"/>
        <end position="143"/>
    </location>
</feature>
<dbReference type="InterPro" id="IPR007387">
    <property type="entry name" value="TRAP_DctQ"/>
</dbReference>
<dbReference type="OrthoDB" id="4964541at2"/>
<comment type="similarity">
    <text evidence="8 9">Belongs to the TRAP transporter small permease family.</text>
</comment>
<feature type="transmembrane region" description="Helical" evidence="9">
    <location>
        <begin position="44"/>
        <end position="62"/>
    </location>
</feature>
<dbReference type="KEGG" id="lit:FPZ52_08375"/>
<protein>
    <recommendedName>
        <fullName evidence="9">TRAP transporter small permease protein</fullName>
    </recommendedName>
</protein>
<feature type="domain" description="Tripartite ATP-independent periplasmic transporters DctQ component" evidence="10">
    <location>
        <begin position="20"/>
        <end position="151"/>
    </location>
</feature>
<evidence type="ECO:0000313" key="12">
    <source>
        <dbReference type="Proteomes" id="UP000318483"/>
    </source>
</evidence>
<dbReference type="PANTHER" id="PTHR35011">
    <property type="entry name" value="2,3-DIKETO-L-GULONATE TRAP TRANSPORTER SMALL PERMEASE PROTEIN YIAM"/>
    <property type="match status" value="1"/>
</dbReference>
<sequence length="161" mass="17675">MAFLFKNFEKVVCVILFLSMTALGFVNIVVRYATEFSFAASEELLTNGFLLLTIFGAAVAAERGEHLAVTLIADSLPRPAARAVFVLASALSVVLLALSAWFTWVLIANQVSSGITSYALQIPVWYYSIAVPFGFALILFRYVQYAARHLRDSAEEVTPDV</sequence>
<evidence type="ECO:0000256" key="7">
    <source>
        <dbReference type="ARBA" id="ARBA00023136"/>
    </source>
</evidence>
<gene>
    <name evidence="11" type="ORF">FPZ52_08375</name>
</gene>
<accession>A0A5B8IVJ6</accession>
<keyword evidence="7 9" id="KW-0472">Membrane</keyword>
<feature type="transmembrane region" description="Helical" evidence="9">
    <location>
        <begin position="83"/>
        <end position="104"/>
    </location>
</feature>
<comment type="function">
    <text evidence="9">Part of the tripartite ATP-independent periplasmic (TRAP) transport system.</text>
</comment>
<dbReference type="Pfam" id="PF04290">
    <property type="entry name" value="DctQ"/>
    <property type="match status" value="1"/>
</dbReference>
<feature type="transmembrane region" description="Helical" evidence="9">
    <location>
        <begin position="12"/>
        <end position="32"/>
    </location>
</feature>
<name>A0A5B8IVJ6_9RHOB</name>
<evidence type="ECO:0000256" key="8">
    <source>
        <dbReference type="ARBA" id="ARBA00038436"/>
    </source>
</evidence>
<keyword evidence="12" id="KW-1185">Reference proteome</keyword>
<dbReference type="Proteomes" id="UP000318483">
    <property type="component" value="Chromosome"/>
</dbReference>
<evidence type="ECO:0000256" key="5">
    <source>
        <dbReference type="ARBA" id="ARBA00022692"/>
    </source>
</evidence>
<dbReference type="GO" id="GO:0005886">
    <property type="term" value="C:plasma membrane"/>
    <property type="evidence" value="ECO:0007669"/>
    <property type="project" value="UniProtKB-SubCell"/>
</dbReference>
<evidence type="ECO:0000259" key="10">
    <source>
        <dbReference type="Pfam" id="PF04290"/>
    </source>
</evidence>
<evidence type="ECO:0000313" key="11">
    <source>
        <dbReference type="EMBL" id="QDY69634.1"/>
    </source>
</evidence>
<dbReference type="PANTHER" id="PTHR35011:SF2">
    <property type="entry name" value="2,3-DIKETO-L-GULONATE TRAP TRANSPORTER SMALL PERMEASE PROTEIN YIAM"/>
    <property type="match status" value="1"/>
</dbReference>
<dbReference type="RefSeq" id="WP_146365011.1">
    <property type="nucleotide sequence ID" value="NZ_CP042261.1"/>
</dbReference>
<dbReference type="GO" id="GO:0022857">
    <property type="term" value="F:transmembrane transporter activity"/>
    <property type="evidence" value="ECO:0007669"/>
    <property type="project" value="UniProtKB-UniRule"/>
</dbReference>
<evidence type="ECO:0000256" key="4">
    <source>
        <dbReference type="ARBA" id="ARBA00022519"/>
    </source>
</evidence>
<comment type="subunit">
    <text evidence="9">The complex comprises the extracytoplasmic solute receptor protein and the two transmembrane proteins.</text>
</comment>
<keyword evidence="3" id="KW-1003">Cell membrane</keyword>
<evidence type="ECO:0000256" key="3">
    <source>
        <dbReference type="ARBA" id="ARBA00022475"/>
    </source>
</evidence>
<dbReference type="GO" id="GO:0015740">
    <property type="term" value="P:C4-dicarboxylate transport"/>
    <property type="evidence" value="ECO:0007669"/>
    <property type="project" value="TreeGrafter"/>
</dbReference>
<evidence type="ECO:0000256" key="1">
    <source>
        <dbReference type="ARBA" id="ARBA00004429"/>
    </source>
</evidence>
<evidence type="ECO:0000256" key="2">
    <source>
        <dbReference type="ARBA" id="ARBA00022448"/>
    </source>
</evidence>
<comment type="subcellular location">
    <subcellularLocation>
        <location evidence="1 9">Cell inner membrane</location>
        <topology evidence="1 9">Multi-pass membrane protein</topology>
    </subcellularLocation>
</comment>
<evidence type="ECO:0000256" key="9">
    <source>
        <dbReference type="RuleBase" id="RU369079"/>
    </source>
</evidence>
<keyword evidence="5 9" id="KW-0812">Transmembrane</keyword>
<proteinExistence type="inferred from homology"/>
<keyword evidence="4 9" id="KW-0997">Cell inner membrane</keyword>
<keyword evidence="2 9" id="KW-0813">Transport</keyword>
<dbReference type="EMBL" id="CP042261">
    <property type="protein sequence ID" value="QDY69634.1"/>
    <property type="molecule type" value="Genomic_DNA"/>
</dbReference>
<organism evidence="11 12">
    <name type="scientific">Qingshengfaniella alkalisoli</name>
    <dbReference type="NCBI Taxonomy" id="2599296"/>
    <lineage>
        <taxon>Bacteria</taxon>
        <taxon>Pseudomonadati</taxon>
        <taxon>Pseudomonadota</taxon>
        <taxon>Alphaproteobacteria</taxon>
        <taxon>Rhodobacterales</taxon>
        <taxon>Paracoccaceae</taxon>
        <taxon>Qingshengfaniella</taxon>
    </lineage>
</organism>
<keyword evidence="6 9" id="KW-1133">Transmembrane helix</keyword>
<dbReference type="AlphaFoldDB" id="A0A5B8IVJ6"/>
<evidence type="ECO:0000256" key="6">
    <source>
        <dbReference type="ARBA" id="ARBA00022989"/>
    </source>
</evidence>
<dbReference type="InterPro" id="IPR055348">
    <property type="entry name" value="DctQ"/>
</dbReference>